<feature type="region of interest" description="Disordered" evidence="13">
    <location>
        <begin position="75"/>
        <end position="102"/>
    </location>
</feature>
<keyword evidence="10" id="KW-0539">Nucleus</keyword>
<proteinExistence type="inferred from homology"/>
<dbReference type="RefSeq" id="XP_028828632.1">
    <property type="nucleotide sequence ID" value="XM_028972799.1"/>
</dbReference>
<comment type="subcellular location">
    <subcellularLocation>
        <location evidence="2">Nucleus</location>
        <location evidence="2">Nucleolus</location>
    </subcellularLocation>
</comment>
<dbReference type="Proteomes" id="UP000694580">
    <property type="component" value="Chromosome 1"/>
</dbReference>
<dbReference type="SUPFAM" id="SSF55486">
    <property type="entry name" value="Metalloproteases ('zincins'), catalytic domain"/>
    <property type="match status" value="1"/>
</dbReference>
<reference evidence="15 16" key="1">
    <citation type="submission" date="2020-06" db="EMBL/GenBank/DDBJ databases">
        <authorList>
            <consortium name="Wellcome Sanger Institute Data Sharing"/>
        </authorList>
    </citation>
    <scope>NUCLEOTIDE SEQUENCE [LARGE SCALE GENOMIC DNA]</scope>
</reference>
<evidence type="ECO:0000256" key="12">
    <source>
        <dbReference type="ARBA" id="ARBA00072072"/>
    </source>
</evidence>
<dbReference type="SUPFAM" id="SSF48371">
    <property type="entry name" value="ARM repeat"/>
    <property type="match status" value="1"/>
</dbReference>
<evidence type="ECO:0000256" key="11">
    <source>
        <dbReference type="ARBA" id="ARBA00060332"/>
    </source>
</evidence>
<dbReference type="Gene3D" id="1.10.390.10">
    <property type="entry name" value="Neutral Protease Domain 2"/>
    <property type="match status" value="1"/>
</dbReference>
<sequence length="800" mass="90675">MEPDKGRDQDPTKDDLPLRANTSHMLVRHYVLDLVLNFETEVISGCITLFLEPGKGAKTLNDLQQIQPLSAASHDLDEAACEERPEKTSSDSRPEQGDTDMSWSENETCEDFILVLDCCDLSVLRVEEVDVASVAAMRSLFGDCEKFLPLDRLSLVLVERLLALPASFWQRQHELYLKCCQAPPPKHAEPLLFHTDQWSLQIRKKGVTFPQDFPTAIKIWYHTSPQGGSVRWTQAQDGSSCVYTMGSPINNRALFPCQEPPVAMSTWQASVRAPSEFVVLLSGENQASPMSDETGLACWSYYVTMPMPASTFTLAVGQWTEARLPGTELGTSMSGPSMDPTEKKRNQDDDLDEGLCSHMEYPCRFATVVTRAQNVIPHRVYAPSGLLQKVESHLLPLLPACLEAAYSLLGVHPFSRLDVLIVPAGFASMGMASPHIIFLSQSVLSGDQQLCGSQLCHETAHSWFGLAIGARDWTEEWMSEGFAAFLEDVLWARVAQLSVAAEEEYLQVKALLRWRRLCDELQNSQEQLQVLRPNKENTGQVRDSGASVVKHALNPEKTFMQVHYLKGYFLLKYLSSYVGQEQFLSFLRLFVKRYHGQLVLSQDFLRMFFDHFPDITRKGLTLEIIYAEWLDTAETPKWLYEESAVWLQAAPVRVAQQEVEKWIPFVRGRGKGSKRKRTEPKENFKEMSPDQKVLFLELLLQEEKMSVSSLRTLERTYTLNAQDAEVKHRWCELVVKHKHSAAYKDVERFLIDDQAMGVYLYGELMLNEDGQQQALARRCFSLTQKGMDPAVHSVVKEMIL</sequence>
<feature type="compositionally biased region" description="Basic and acidic residues" evidence="13">
    <location>
        <begin position="75"/>
        <end position="96"/>
    </location>
</feature>
<dbReference type="InterPro" id="IPR042097">
    <property type="entry name" value="Aminopeptidase_N-like_N_sf"/>
</dbReference>
<dbReference type="GO" id="GO:0070006">
    <property type="term" value="F:metalloaminopeptidase activity"/>
    <property type="evidence" value="ECO:0007669"/>
    <property type="project" value="InterPro"/>
</dbReference>
<dbReference type="PANTHER" id="PTHR46627">
    <property type="entry name" value="AMINOPEPTIDASE O"/>
    <property type="match status" value="1"/>
</dbReference>
<dbReference type="FunFam" id="1.25.40.320:FF:000003">
    <property type="entry name" value="Aminopeptidase O isoform 1"/>
    <property type="match status" value="1"/>
</dbReference>
<dbReference type="Pfam" id="PF01433">
    <property type="entry name" value="Peptidase_M1"/>
    <property type="match status" value="1"/>
</dbReference>
<dbReference type="RefSeq" id="XP_028828625.1">
    <property type="nucleotide sequence ID" value="XM_028972792.1"/>
</dbReference>
<keyword evidence="9" id="KW-0482">Metalloprotease</keyword>
<name>A0AAY4AB18_9TELE</name>
<dbReference type="FunFam" id="2.60.40.1730:FF:000008">
    <property type="entry name" value="aminopeptidase O isoform X1"/>
    <property type="match status" value="1"/>
</dbReference>
<dbReference type="SUPFAM" id="SSF63737">
    <property type="entry name" value="Leukotriene A4 hydrolase N-terminal domain"/>
    <property type="match status" value="1"/>
</dbReference>
<dbReference type="Ensembl" id="ENSDCDT00010005455.1">
    <property type="protein sequence ID" value="ENSDCDP00010005270.1"/>
    <property type="gene ID" value="ENSDCDG00010002319.1"/>
</dbReference>
<dbReference type="InterPro" id="IPR033577">
    <property type="entry name" value="AOPep"/>
</dbReference>
<gene>
    <name evidence="15" type="primary">AOPEP</name>
</gene>
<keyword evidence="16" id="KW-1185">Reference proteome</keyword>
<dbReference type="GeneTree" id="ENSGT00940000155211"/>
<dbReference type="RefSeq" id="XP_028828647.1">
    <property type="nucleotide sequence ID" value="XM_028972814.1"/>
</dbReference>
<dbReference type="FunFam" id="3.30.2010.30:FF:000003">
    <property type="entry name" value="aminopeptidase O isoform X1"/>
    <property type="match status" value="1"/>
</dbReference>
<evidence type="ECO:0000256" key="2">
    <source>
        <dbReference type="ARBA" id="ARBA00004604"/>
    </source>
</evidence>
<reference evidence="15" key="3">
    <citation type="submission" date="2025-09" db="UniProtKB">
        <authorList>
            <consortium name="Ensembl"/>
        </authorList>
    </citation>
    <scope>IDENTIFICATION</scope>
</reference>
<keyword evidence="7" id="KW-0378">Hydrolase</keyword>
<evidence type="ECO:0000259" key="14">
    <source>
        <dbReference type="SMART" id="SM01263"/>
    </source>
</evidence>
<keyword evidence="4" id="KW-0031">Aminopeptidase</keyword>
<dbReference type="InterPro" id="IPR038502">
    <property type="entry name" value="M1_LTA-4_hydro/amino_C_sf"/>
</dbReference>
<evidence type="ECO:0000313" key="16">
    <source>
        <dbReference type="Proteomes" id="UP000694580"/>
    </source>
</evidence>
<dbReference type="InterPro" id="IPR014782">
    <property type="entry name" value="Peptidase_M1_dom"/>
</dbReference>
<reference evidence="15" key="2">
    <citation type="submission" date="2025-08" db="UniProtKB">
        <authorList>
            <consortium name="Ensembl"/>
        </authorList>
    </citation>
    <scope>IDENTIFICATION</scope>
</reference>
<dbReference type="GO" id="GO:0006508">
    <property type="term" value="P:proteolysis"/>
    <property type="evidence" value="ECO:0007669"/>
    <property type="project" value="UniProtKB-KW"/>
</dbReference>
<dbReference type="Pfam" id="PF09127">
    <property type="entry name" value="Leuk-A4-hydro_C"/>
    <property type="match status" value="1"/>
</dbReference>
<evidence type="ECO:0000256" key="8">
    <source>
        <dbReference type="ARBA" id="ARBA00022833"/>
    </source>
</evidence>
<dbReference type="RefSeq" id="XP_028828606.1">
    <property type="nucleotide sequence ID" value="XM_028972773.1"/>
</dbReference>
<dbReference type="Gene3D" id="2.60.40.1730">
    <property type="entry name" value="tricorn interacting facor f3 domain"/>
    <property type="match status" value="1"/>
</dbReference>
<organism evidence="15 16">
    <name type="scientific">Denticeps clupeoides</name>
    <name type="common">denticle herring</name>
    <dbReference type="NCBI Taxonomy" id="299321"/>
    <lineage>
        <taxon>Eukaryota</taxon>
        <taxon>Metazoa</taxon>
        <taxon>Chordata</taxon>
        <taxon>Craniata</taxon>
        <taxon>Vertebrata</taxon>
        <taxon>Euteleostomi</taxon>
        <taxon>Actinopterygii</taxon>
        <taxon>Neopterygii</taxon>
        <taxon>Teleostei</taxon>
        <taxon>Clupei</taxon>
        <taxon>Clupeiformes</taxon>
        <taxon>Denticipitoidei</taxon>
        <taxon>Denticipitidae</taxon>
        <taxon>Denticeps</taxon>
    </lineage>
</organism>
<dbReference type="RefSeq" id="XP_028828657.1">
    <property type="nucleotide sequence ID" value="XM_028972824.1"/>
</dbReference>
<dbReference type="GO" id="GO:0008270">
    <property type="term" value="F:zinc ion binding"/>
    <property type="evidence" value="ECO:0007669"/>
    <property type="project" value="InterPro"/>
</dbReference>
<evidence type="ECO:0000256" key="9">
    <source>
        <dbReference type="ARBA" id="ARBA00023049"/>
    </source>
</evidence>
<dbReference type="InterPro" id="IPR015211">
    <property type="entry name" value="Peptidase_M1_C"/>
</dbReference>
<evidence type="ECO:0000256" key="6">
    <source>
        <dbReference type="ARBA" id="ARBA00022723"/>
    </source>
</evidence>
<dbReference type="GeneID" id="114786027"/>
<feature type="region of interest" description="Disordered" evidence="13">
    <location>
        <begin position="326"/>
        <end position="349"/>
    </location>
</feature>
<comment type="cofactor">
    <cofactor evidence="1">
        <name>Zn(2+)</name>
        <dbReference type="ChEBI" id="CHEBI:29105"/>
    </cofactor>
</comment>
<evidence type="ECO:0000256" key="10">
    <source>
        <dbReference type="ARBA" id="ARBA00023242"/>
    </source>
</evidence>
<feature type="domain" description="Peptidase M1 leukotriene A4 hydrolase/aminopeptidase C-terminal" evidence="14">
    <location>
        <begin position="650"/>
        <end position="799"/>
    </location>
</feature>
<accession>A0AAY4AB18</accession>
<dbReference type="RefSeq" id="XP_028828616.1">
    <property type="nucleotide sequence ID" value="XM_028972783.1"/>
</dbReference>
<keyword evidence="6" id="KW-0479">Metal-binding</keyword>
<dbReference type="Gene3D" id="3.30.2010.30">
    <property type="match status" value="1"/>
</dbReference>
<evidence type="ECO:0000256" key="1">
    <source>
        <dbReference type="ARBA" id="ARBA00001947"/>
    </source>
</evidence>
<keyword evidence="8" id="KW-0862">Zinc</keyword>
<dbReference type="InterPro" id="IPR027268">
    <property type="entry name" value="Peptidase_M4/M1_CTD_sf"/>
</dbReference>
<evidence type="ECO:0000256" key="3">
    <source>
        <dbReference type="ARBA" id="ARBA00010136"/>
    </source>
</evidence>
<evidence type="ECO:0000256" key="7">
    <source>
        <dbReference type="ARBA" id="ARBA00022801"/>
    </source>
</evidence>
<evidence type="ECO:0000313" key="15">
    <source>
        <dbReference type="Ensembl" id="ENSDCDP00010005270.1"/>
    </source>
</evidence>
<dbReference type="GO" id="GO:0005730">
    <property type="term" value="C:nucleolus"/>
    <property type="evidence" value="ECO:0007669"/>
    <property type="project" value="UniProtKB-SubCell"/>
</dbReference>
<dbReference type="InterPro" id="IPR016024">
    <property type="entry name" value="ARM-type_fold"/>
</dbReference>
<keyword evidence="5" id="KW-0645">Protease</keyword>
<dbReference type="SMART" id="SM01263">
    <property type="entry name" value="Leuk-A4-hydro_C"/>
    <property type="match status" value="1"/>
</dbReference>
<evidence type="ECO:0000256" key="4">
    <source>
        <dbReference type="ARBA" id="ARBA00022438"/>
    </source>
</evidence>
<dbReference type="Gene3D" id="1.25.40.320">
    <property type="entry name" value="Peptidase M1, leukotriene A4 hydrolase/aminopeptidase C-terminal domain"/>
    <property type="match status" value="1"/>
</dbReference>
<dbReference type="PANTHER" id="PTHR46627:SF1">
    <property type="entry name" value="AMINOPEPTIDASE O"/>
    <property type="match status" value="1"/>
</dbReference>
<dbReference type="AlphaFoldDB" id="A0AAY4AB18"/>
<evidence type="ECO:0000256" key="5">
    <source>
        <dbReference type="ARBA" id="ARBA00022670"/>
    </source>
</evidence>
<dbReference type="RefSeq" id="XP_028828640.1">
    <property type="nucleotide sequence ID" value="XM_028972807.1"/>
</dbReference>
<comment type="function">
    <text evidence="11">Aminopeptidase which catalyzes the hydrolysis of amino acid residues from the N-terminus of peptide or protein substrates.</text>
</comment>
<dbReference type="FunFam" id="1.10.390.10:FF:000014">
    <property type="entry name" value="aminopeptidase O isoform X1"/>
    <property type="match status" value="1"/>
</dbReference>
<evidence type="ECO:0000256" key="13">
    <source>
        <dbReference type="SAM" id="MobiDB-lite"/>
    </source>
</evidence>
<comment type="similarity">
    <text evidence="3">Belongs to the peptidase M1 family.</text>
</comment>
<protein>
    <recommendedName>
        <fullName evidence="12">Aminopeptidase O</fullName>
    </recommendedName>
</protein>